<gene>
    <name evidence="3" type="ORF">QTG54_000515</name>
</gene>
<comment type="caution">
    <text evidence="3">The sequence shown here is derived from an EMBL/GenBank/DDBJ whole genome shotgun (WGS) entry which is preliminary data.</text>
</comment>
<dbReference type="Proteomes" id="UP001224775">
    <property type="component" value="Unassembled WGS sequence"/>
</dbReference>
<evidence type="ECO:0000313" key="4">
    <source>
        <dbReference type="Proteomes" id="UP001224775"/>
    </source>
</evidence>
<sequence>MTSKKITVQSARTTDQHYKRQTRRPPNMPLPRTFSDTKRRTALQPVVEEDDFEDDNDDILSMLEREKPTAHPTARPKSASSAASNRPKSASRSGSSSITPTPNLAASSSKQLDSLILDQIKALNNDVQQILDKQHQTAANTDVIGVKLENHSSNLAAALLDSQTSIISRISSSQNEVAALCQGIEQLQNYWAESTHKSGDLSESIELLTTSVAKHNEDLVDLTAALKTSLKAQKTSSAEQKESLNSLKRESKENKSLMEEMWASYEKDSLLLRKEQESLLAQKEKILQDRILLEQAEALFEQRKLAAKENIGYANEMTRAMKETEAKVSSEMERLAQLSEFVVHKNSEAEEKLAEAQRLSKQLTEWQGVIGSEHDAVLRLKREVEGDRMKLSRDRVTLLKSKPSNNIARNPLGRSTKVNLMNDFSLTKPEDLRRRLTSVKAEMKRLSDA</sequence>
<organism evidence="3 4">
    <name type="scientific">Skeletonema marinoi</name>
    <dbReference type="NCBI Taxonomy" id="267567"/>
    <lineage>
        <taxon>Eukaryota</taxon>
        <taxon>Sar</taxon>
        <taxon>Stramenopiles</taxon>
        <taxon>Ochrophyta</taxon>
        <taxon>Bacillariophyta</taxon>
        <taxon>Coscinodiscophyceae</taxon>
        <taxon>Thalassiosirophycidae</taxon>
        <taxon>Thalassiosirales</taxon>
        <taxon>Skeletonemataceae</taxon>
        <taxon>Skeletonema</taxon>
        <taxon>Skeletonema marinoi-dohrnii complex</taxon>
    </lineage>
</organism>
<evidence type="ECO:0000313" key="3">
    <source>
        <dbReference type="EMBL" id="KAK1748576.1"/>
    </source>
</evidence>
<dbReference type="AlphaFoldDB" id="A0AAD8YP59"/>
<feature type="compositionally biased region" description="Polar residues" evidence="2">
    <location>
        <begin position="1"/>
        <end position="13"/>
    </location>
</feature>
<keyword evidence="1" id="KW-0175">Coiled coil</keyword>
<evidence type="ECO:0000256" key="1">
    <source>
        <dbReference type="SAM" id="Coils"/>
    </source>
</evidence>
<name>A0AAD8YP59_9STRA</name>
<feature type="compositionally biased region" description="Acidic residues" evidence="2">
    <location>
        <begin position="47"/>
        <end position="58"/>
    </location>
</feature>
<evidence type="ECO:0000256" key="2">
    <source>
        <dbReference type="SAM" id="MobiDB-lite"/>
    </source>
</evidence>
<protein>
    <submittedName>
        <fullName evidence="3">Uncharacterized protein</fullName>
    </submittedName>
</protein>
<dbReference type="EMBL" id="JATAAI010000001">
    <property type="protein sequence ID" value="KAK1748576.1"/>
    <property type="molecule type" value="Genomic_DNA"/>
</dbReference>
<feature type="coiled-coil region" evidence="1">
    <location>
        <begin position="314"/>
        <end position="366"/>
    </location>
</feature>
<keyword evidence="4" id="KW-1185">Reference proteome</keyword>
<feature type="region of interest" description="Disordered" evidence="2">
    <location>
        <begin position="1"/>
        <end position="106"/>
    </location>
</feature>
<feature type="compositionally biased region" description="Low complexity" evidence="2">
    <location>
        <begin position="84"/>
        <end position="97"/>
    </location>
</feature>
<proteinExistence type="predicted"/>
<reference evidence="3" key="1">
    <citation type="submission" date="2023-06" db="EMBL/GenBank/DDBJ databases">
        <title>Survivors Of The Sea: Transcriptome response of Skeletonema marinoi to long-term dormancy.</title>
        <authorList>
            <person name="Pinder M.I.M."/>
            <person name="Kourtchenko O."/>
            <person name="Robertson E.K."/>
            <person name="Larsson T."/>
            <person name="Maumus F."/>
            <person name="Osuna-Cruz C.M."/>
            <person name="Vancaester E."/>
            <person name="Stenow R."/>
            <person name="Vandepoele K."/>
            <person name="Ploug H."/>
            <person name="Bruchert V."/>
            <person name="Godhe A."/>
            <person name="Topel M."/>
        </authorList>
    </citation>
    <scope>NUCLEOTIDE SEQUENCE</scope>
    <source>
        <strain evidence="3">R05AC</strain>
    </source>
</reference>
<accession>A0AAD8YP59</accession>